<evidence type="ECO:0000256" key="4">
    <source>
        <dbReference type="ARBA" id="ARBA00022475"/>
    </source>
</evidence>
<accession>A0A6J7N4E5</accession>
<dbReference type="EMBL" id="CAFABA010000082">
    <property type="protein sequence ID" value="CAB4833798.1"/>
    <property type="molecule type" value="Genomic_DNA"/>
</dbReference>
<dbReference type="GO" id="GO:0005524">
    <property type="term" value="F:ATP binding"/>
    <property type="evidence" value="ECO:0007669"/>
    <property type="project" value="UniProtKB-KW"/>
</dbReference>
<dbReference type="GO" id="GO:0005886">
    <property type="term" value="C:plasma membrane"/>
    <property type="evidence" value="ECO:0007669"/>
    <property type="project" value="UniProtKB-SubCell"/>
</dbReference>
<keyword evidence="5" id="KW-0547">Nucleotide-binding</keyword>
<evidence type="ECO:0000313" key="11">
    <source>
        <dbReference type="EMBL" id="CAB4902368.1"/>
    </source>
</evidence>
<sequence length="265" mass="29411">MSRERDPVVELRGVVRVEEGNEILRGVDWTVREGERWVVLGRNGCGKTTLMRIVSLYLHPSKGEVCVLGNVLGRSDIRRARERIGWSSASFADLLRPQLTAAEIVMTARYAALEPWWHTYTEAEAARARELLERVGVGTLADRSFATFSSGERQRVLLARTLMNDPGLILLDEPTAALDLAGREELIATLDELALDPSTPPVILVTHHVEEIPPAFTHVLMLREGRVLAQGPLGNTLTEANLGACFGLDVALERRDGRYAAWARR</sequence>
<evidence type="ECO:0000313" key="12">
    <source>
        <dbReference type="EMBL" id="CAB4987028.1"/>
    </source>
</evidence>
<dbReference type="PANTHER" id="PTHR43166:SF9">
    <property type="entry name" value="GLUTAMATE_ASPARTATE IMPORT ATP-BINDING PROTEIN GLTL"/>
    <property type="match status" value="1"/>
</dbReference>
<dbReference type="SUPFAM" id="SSF52540">
    <property type="entry name" value="P-loop containing nucleoside triphosphate hydrolases"/>
    <property type="match status" value="1"/>
</dbReference>
<evidence type="ECO:0000313" key="10">
    <source>
        <dbReference type="EMBL" id="CAB4833798.1"/>
    </source>
</evidence>
<dbReference type="EMBL" id="CAEZYR010000038">
    <property type="protein sequence ID" value="CAB4741716.1"/>
    <property type="molecule type" value="Genomic_DNA"/>
</dbReference>
<dbReference type="Gene3D" id="3.40.50.300">
    <property type="entry name" value="P-loop containing nucleotide triphosphate hydrolases"/>
    <property type="match status" value="1"/>
</dbReference>
<comment type="subcellular location">
    <subcellularLocation>
        <location evidence="1">Cell membrane</location>
        <topology evidence="1">Peripheral membrane protein</topology>
    </subcellularLocation>
</comment>
<organism evidence="12">
    <name type="scientific">freshwater metagenome</name>
    <dbReference type="NCBI Taxonomy" id="449393"/>
    <lineage>
        <taxon>unclassified sequences</taxon>
        <taxon>metagenomes</taxon>
        <taxon>ecological metagenomes</taxon>
    </lineage>
</organism>
<evidence type="ECO:0000256" key="1">
    <source>
        <dbReference type="ARBA" id="ARBA00004202"/>
    </source>
</evidence>
<protein>
    <submittedName>
        <fullName evidence="12">Unannotated protein</fullName>
    </submittedName>
</protein>
<dbReference type="PROSITE" id="PS50893">
    <property type="entry name" value="ABC_TRANSPORTER_2"/>
    <property type="match status" value="1"/>
</dbReference>
<feature type="domain" description="ABC transporter" evidence="8">
    <location>
        <begin position="9"/>
        <end position="249"/>
    </location>
</feature>
<gene>
    <name evidence="9" type="ORF">UFOPK2754_01223</name>
    <name evidence="10" type="ORF">UFOPK3139_01887</name>
    <name evidence="11" type="ORF">UFOPK3543_00935</name>
    <name evidence="12" type="ORF">UFOPK3967_00756</name>
</gene>
<dbReference type="InterPro" id="IPR017871">
    <property type="entry name" value="ABC_transporter-like_CS"/>
</dbReference>
<dbReference type="PANTHER" id="PTHR43166">
    <property type="entry name" value="AMINO ACID IMPORT ATP-BINDING PROTEIN"/>
    <property type="match status" value="1"/>
</dbReference>
<evidence type="ECO:0000256" key="6">
    <source>
        <dbReference type="ARBA" id="ARBA00022840"/>
    </source>
</evidence>
<dbReference type="InterPro" id="IPR003593">
    <property type="entry name" value="AAA+_ATPase"/>
</dbReference>
<keyword evidence="7" id="KW-0472">Membrane</keyword>
<dbReference type="EMBL" id="CAFBMH010000024">
    <property type="protein sequence ID" value="CAB4902368.1"/>
    <property type="molecule type" value="Genomic_DNA"/>
</dbReference>
<evidence type="ECO:0000256" key="5">
    <source>
        <dbReference type="ARBA" id="ARBA00022741"/>
    </source>
</evidence>
<dbReference type="EMBL" id="CAFBOS010000033">
    <property type="protein sequence ID" value="CAB4987028.1"/>
    <property type="molecule type" value="Genomic_DNA"/>
</dbReference>
<proteinExistence type="inferred from homology"/>
<keyword evidence="4" id="KW-1003">Cell membrane</keyword>
<evidence type="ECO:0000259" key="8">
    <source>
        <dbReference type="PROSITE" id="PS50893"/>
    </source>
</evidence>
<keyword evidence="6" id="KW-0067">ATP-binding</keyword>
<name>A0A6J7N4E5_9ZZZZ</name>
<dbReference type="InterPro" id="IPR050086">
    <property type="entry name" value="MetN_ABC_transporter-like"/>
</dbReference>
<dbReference type="InterPro" id="IPR003439">
    <property type="entry name" value="ABC_transporter-like_ATP-bd"/>
</dbReference>
<reference evidence="12" key="1">
    <citation type="submission" date="2020-05" db="EMBL/GenBank/DDBJ databases">
        <authorList>
            <person name="Chiriac C."/>
            <person name="Salcher M."/>
            <person name="Ghai R."/>
            <person name="Kavagutti S V."/>
        </authorList>
    </citation>
    <scope>NUCLEOTIDE SEQUENCE</scope>
</reference>
<evidence type="ECO:0000256" key="2">
    <source>
        <dbReference type="ARBA" id="ARBA00005417"/>
    </source>
</evidence>
<evidence type="ECO:0000256" key="3">
    <source>
        <dbReference type="ARBA" id="ARBA00022448"/>
    </source>
</evidence>
<dbReference type="AlphaFoldDB" id="A0A6J7N4E5"/>
<dbReference type="SMART" id="SM00382">
    <property type="entry name" value="AAA"/>
    <property type="match status" value="1"/>
</dbReference>
<dbReference type="Pfam" id="PF00005">
    <property type="entry name" value="ABC_tran"/>
    <property type="match status" value="1"/>
</dbReference>
<evidence type="ECO:0000256" key="7">
    <source>
        <dbReference type="ARBA" id="ARBA00023136"/>
    </source>
</evidence>
<dbReference type="InterPro" id="IPR027417">
    <property type="entry name" value="P-loop_NTPase"/>
</dbReference>
<keyword evidence="3" id="KW-0813">Transport</keyword>
<dbReference type="PROSITE" id="PS00211">
    <property type="entry name" value="ABC_TRANSPORTER_1"/>
    <property type="match status" value="1"/>
</dbReference>
<comment type="similarity">
    <text evidence="2">Belongs to the ABC transporter superfamily.</text>
</comment>
<evidence type="ECO:0000313" key="9">
    <source>
        <dbReference type="EMBL" id="CAB4741716.1"/>
    </source>
</evidence>
<dbReference type="GO" id="GO:0016887">
    <property type="term" value="F:ATP hydrolysis activity"/>
    <property type="evidence" value="ECO:0007669"/>
    <property type="project" value="InterPro"/>
</dbReference>